<name>A0ABR7E8Q1_9BACT</name>
<evidence type="ECO:0000256" key="5">
    <source>
        <dbReference type="ARBA" id="ARBA00022777"/>
    </source>
</evidence>
<dbReference type="RefSeq" id="WP_186961683.1">
    <property type="nucleotide sequence ID" value="NZ_JACOOI010000046.1"/>
</dbReference>
<sequence length="447" mass="50857">MKTKSLFKRGIKFACVVVLLLYAVSAFSQNERGRVRTDSLRNVLQEAKTPEEKLAVLKELVTINRQALSAIDKALELEDDLDMMLQKIQVLRNSGQLQEAIWVYKKLLALNAAINNKAFNCQMAQLRLLNDLNDSENQERELEYQNAQIASKQRQLYHVLVTVGILLILVFLLYRLYRRTRRLKNELLCEKDSLVESEKQLRAVKEEAVEANRLKTVFISNISHEVRTPLNAIVGFSELLVDDSFPEDEKIAFASTINHSSELLMNLINDVLDLSRLESGNFSFTIREWDAVQICHEILDSFEEKVLPGVKLTCSSSLESYLLNTDRFRMHQLLGHLLSNAIKFTCEGEVKLSFETDPENGVVRFIVTDTGCGIPVEMHRKIFERFEKLDEFKQGTGLGLAICQIVAAQLGGSLYIDSSYTKGARFVFVHPCNLELTEEVSSQSNKK</sequence>
<keyword evidence="6" id="KW-0902">Two-component regulatory system</keyword>
<dbReference type="Gene3D" id="1.10.287.130">
    <property type="match status" value="1"/>
</dbReference>
<dbReference type="CDD" id="cd00082">
    <property type="entry name" value="HisKA"/>
    <property type="match status" value="1"/>
</dbReference>
<reference evidence="9 10" key="1">
    <citation type="submission" date="2020-08" db="EMBL/GenBank/DDBJ databases">
        <title>Genome public.</title>
        <authorList>
            <person name="Liu C."/>
            <person name="Sun Q."/>
        </authorList>
    </citation>
    <scope>NUCLEOTIDE SEQUENCE [LARGE SCALE GENOMIC DNA]</scope>
    <source>
        <strain evidence="9 10">BX2</strain>
    </source>
</reference>
<dbReference type="SMART" id="SM00387">
    <property type="entry name" value="HATPase_c"/>
    <property type="match status" value="1"/>
</dbReference>
<evidence type="ECO:0000256" key="1">
    <source>
        <dbReference type="ARBA" id="ARBA00000085"/>
    </source>
</evidence>
<evidence type="ECO:0000256" key="7">
    <source>
        <dbReference type="SAM" id="Phobius"/>
    </source>
</evidence>
<dbReference type="InterPro" id="IPR005467">
    <property type="entry name" value="His_kinase_dom"/>
</dbReference>
<dbReference type="PANTHER" id="PTHR43711">
    <property type="entry name" value="TWO-COMPONENT HISTIDINE KINASE"/>
    <property type="match status" value="1"/>
</dbReference>
<dbReference type="InterPro" id="IPR036097">
    <property type="entry name" value="HisK_dim/P_sf"/>
</dbReference>
<dbReference type="PROSITE" id="PS50109">
    <property type="entry name" value="HIS_KIN"/>
    <property type="match status" value="1"/>
</dbReference>
<evidence type="ECO:0000256" key="2">
    <source>
        <dbReference type="ARBA" id="ARBA00012438"/>
    </source>
</evidence>
<dbReference type="Pfam" id="PF02518">
    <property type="entry name" value="HATPase_c"/>
    <property type="match status" value="1"/>
</dbReference>
<dbReference type="SUPFAM" id="SSF47384">
    <property type="entry name" value="Homodimeric domain of signal transducing histidine kinase"/>
    <property type="match status" value="1"/>
</dbReference>
<evidence type="ECO:0000256" key="6">
    <source>
        <dbReference type="ARBA" id="ARBA00023012"/>
    </source>
</evidence>
<comment type="catalytic activity">
    <reaction evidence="1">
        <text>ATP + protein L-histidine = ADP + protein N-phospho-L-histidine.</text>
        <dbReference type="EC" id="2.7.13.3"/>
    </reaction>
</comment>
<comment type="caution">
    <text evidence="9">The sequence shown here is derived from an EMBL/GenBank/DDBJ whole genome shotgun (WGS) entry which is preliminary data.</text>
</comment>
<dbReference type="PRINTS" id="PR00344">
    <property type="entry name" value="BCTRLSENSOR"/>
</dbReference>
<keyword evidence="5 9" id="KW-0418">Kinase</keyword>
<dbReference type="SMART" id="SM00388">
    <property type="entry name" value="HisKA"/>
    <property type="match status" value="1"/>
</dbReference>
<keyword evidence="7" id="KW-0472">Membrane</keyword>
<dbReference type="InterPro" id="IPR004358">
    <property type="entry name" value="Sig_transdc_His_kin-like_C"/>
</dbReference>
<dbReference type="EC" id="2.7.13.3" evidence="2"/>
<feature type="domain" description="Histidine kinase" evidence="8">
    <location>
        <begin position="221"/>
        <end position="434"/>
    </location>
</feature>
<dbReference type="GO" id="GO:0016301">
    <property type="term" value="F:kinase activity"/>
    <property type="evidence" value="ECO:0007669"/>
    <property type="project" value="UniProtKB-KW"/>
</dbReference>
<keyword evidence="7" id="KW-1133">Transmembrane helix</keyword>
<dbReference type="InterPro" id="IPR003594">
    <property type="entry name" value="HATPase_dom"/>
</dbReference>
<dbReference type="InterPro" id="IPR050736">
    <property type="entry name" value="Sensor_HK_Regulatory"/>
</dbReference>
<evidence type="ECO:0000259" key="8">
    <source>
        <dbReference type="PROSITE" id="PS50109"/>
    </source>
</evidence>
<evidence type="ECO:0000256" key="4">
    <source>
        <dbReference type="ARBA" id="ARBA00022679"/>
    </source>
</evidence>
<evidence type="ECO:0000256" key="3">
    <source>
        <dbReference type="ARBA" id="ARBA00022553"/>
    </source>
</evidence>
<dbReference type="Proteomes" id="UP000644010">
    <property type="component" value="Unassembled WGS sequence"/>
</dbReference>
<keyword evidence="3" id="KW-0597">Phosphoprotein</keyword>
<feature type="transmembrane region" description="Helical" evidence="7">
    <location>
        <begin position="156"/>
        <end position="177"/>
    </location>
</feature>
<dbReference type="InterPro" id="IPR036890">
    <property type="entry name" value="HATPase_C_sf"/>
</dbReference>
<keyword evidence="7" id="KW-0812">Transmembrane</keyword>
<evidence type="ECO:0000313" key="10">
    <source>
        <dbReference type="Proteomes" id="UP000644010"/>
    </source>
</evidence>
<proteinExistence type="predicted"/>
<keyword evidence="10" id="KW-1185">Reference proteome</keyword>
<dbReference type="SUPFAM" id="SSF55874">
    <property type="entry name" value="ATPase domain of HSP90 chaperone/DNA topoisomerase II/histidine kinase"/>
    <property type="match status" value="1"/>
</dbReference>
<accession>A0ABR7E8Q1</accession>
<dbReference type="PANTHER" id="PTHR43711:SF31">
    <property type="entry name" value="HISTIDINE KINASE"/>
    <property type="match status" value="1"/>
</dbReference>
<dbReference type="Gene3D" id="3.30.565.10">
    <property type="entry name" value="Histidine kinase-like ATPase, C-terminal domain"/>
    <property type="match status" value="1"/>
</dbReference>
<dbReference type="Pfam" id="PF00512">
    <property type="entry name" value="HisKA"/>
    <property type="match status" value="1"/>
</dbReference>
<dbReference type="InterPro" id="IPR003661">
    <property type="entry name" value="HisK_dim/P_dom"/>
</dbReference>
<protein>
    <recommendedName>
        <fullName evidence="2">histidine kinase</fullName>
        <ecNumber evidence="2">2.7.13.3</ecNumber>
    </recommendedName>
</protein>
<organism evidence="9 10">
    <name type="scientific">Parabacteroides segnis</name>
    <dbReference type="NCBI Taxonomy" id="2763058"/>
    <lineage>
        <taxon>Bacteria</taxon>
        <taxon>Pseudomonadati</taxon>
        <taxon>Bacteroidota</taxon>
        <taxon>Bacteroidia</taxon>
        <taxon>Bacteroidales</taxon>
        <taxon>Tannerellaceae</taxon>
        <taxon>Parabacteroides</taxon>
    </lineage>
</organism>
<evidence type="ECO:0000313" key="9">
    <source>
        <dbReference type="EMBL" id="MBC5646155.1"/>
    </source>
</evidence>
<gene>
    <name evidence="9" type="ORF">H8S77_25105</name>
</gene>
<dbReference type="EMBL" id="JACOOI010000046">
    <property type="protein sequence ID" value="MBC5646155.1"/>
    <property type="molecule type" value="Genomic_DNA"/>
</dbReference>
<keyword evidence="4" id="KW-0808">Transferase</keyword>